<protein>
    <recommendedName>
        <fullName evidence="5">Helicase ATP-binding domain-containing protein</fullName>
    </recommendedName>
</protein>
<organism evidence="6 7">
    <name type="scientific">Anisodus acutangulus</name>
    <dbReference type="NCBI Taxonomy" id="402998"/>
    <lineage>
        <taxon>Eukaryota</taxon>
        <taxon>Viridiplantae</taxon>
        <taxon>Streptophyta</taxon>
        <taxon>Embryophyta</taxon>
        <taxon>Tracheophyta</taxon>
        <taxon>Spermatophyta</taxon>
        <taxon>Magnoliopsida</taxon>
        <taxon>eudicotyledons</taxon>
        <taxon>Gunneridae</taxon>
        <taxon>Pentapetalae</taxon>
        <taxon>asterids</taxon>
        <taxon>lamiids</taxon>
        <taxon>Solanales</taxon>
        <taxon>Solanaceae</taxon>
        <taxon>Solanoideae</taxon>
        <taxon>Hyoscyameae</taxon>
        <taxon>Anisodus</taxon>
    </lineage>
</organism>
<dbReference type="GO" id="GO:0004386">
    <property type="term" value="F:helicase activity"/>
    <property type="evidence" value="ECO:0007669"/>
    <property type="project" value="UniProtKB-KW"/>
</dbReference>
<dbReference type="Gene3D" id="3.40.50.300">
    <property type="entry name" value="P-loop containing nucleotide triphosphate hydrolases"/>
    <property type="match status" value="1"/>
</dbReference>
<evidence type="ECO:0000256" key="4">
    <source>
        <dbReference type="RuleBase" id="RU000492"/>
    </source>
</evidence>
<proteinExistence type="inferred from homology"/>
<dbReference type="Pfam" id="PF07734">
    <property type="entry name" value="FBA_1"/>
    <property type="match status" value="1"/>
</dbReference>
<name>A0A9Q1LI25_9SOLA</name>
<dbReference type="Proteomes" id="UP001152561">
    <property type="component" value="Unassembled WGS sequence"/>
</dbReference>
<dbReference type="OrthoDB" id="1094363at2759"/>
<dbReference type="PROSITE" id="PS51192">
    <property type="entry name" value="HELICASE_ATP_BIND_1"/>
    <property type="match status" value="1"/>
</dbReference>
<evidence type="ECO:0000256" key="3">
    <source>
        <dbReference type="ARBA" id="ARBA00022884"/>
    </source>
</evidence>
<dbReference type="InterPro" id="IPR014001">
    <property type="entry name" value="Helicase_ATP-bd"/>
</dbReference>
<comment type="similarity">
    <text evidence="4">Belongs to the DEAD box helicase family.</text>
</comment>
<dbReference type="EMBL" id="JAJAGQ010000018">
    <property type="protein sequence ID" value="KAJ8536665.1"/>
    <property type="molecule type" value="Genomic_DNA"/>
</dbReference>
<keyword evidence="7" id="KW-1185">Reference proteome</keyword>
<dbReference type="Pfam" id="PF00270">
    <property type="entry name" value="DEAD"/>
    <property type="match status" value="1"/>
</dbReference>
<dbReference type="PANTHER" id="PTHR47958">
    <property type="entry name" value="ATP-DEPENDENT RNA HELICASE DBP3"/>
    <property type="match status" value="1"/>
</dbReference>
<feature type="domain" description="Helicase ATP-binding" evidence="5">
    <location>
        <begin position="214"/>
        <end position="368"/>
    </location>
</feature>
<dbReference type="GO" id="GO:0003723">
    <property type="term" value="F:RNA binding"/>
    <property type="evidence" value="ECO:0007669"/>
    <property type="project" value="UniProtKB-KW"/>
</dbReference>
<evidence type="ECO:0000313" key="6">
    <source>
        <dbReference type="EMBL" id="KAJ8536665.1"/>
    </source>
</evidence>
<gene>
    <name evidence="6" type="ORF">K7X08_035066</name>
</gene>
<dbReference type="SUPFAM" id="SSF52540">
    <property type="entry name" value="P-loop containing nucleoside triphosphate hydrolases"/>
    <property type="match status" value="1"/>
</dbReference>
<dbReference type="InterPro" id="IPR006527">
    <property type="entry name" value="F-box-assoc_dom_typ1"/>
</dbReference>
<dbReference type="GO" id="GO:0016787">
    <property type="term" value="F:hydrolase activity"/>
    <property type="evidence" value="ECO:0007669"/>
    <property type="project" value="UniProtKB-KW"/>
</dbReference>
<dbReference type="AlphaFoldDB" id="A0A9Q1LI25"/>
<keyword evidence="3" id="KW-0694">RNA-binding</keyword>
<dbReference type="GO" id="GO:0005524">
    <property type="term" value="F:ATP binding"/>
    <property type="evidence" value="ECO:0007669"/>
    <property type="project" value="UniProtKB-KW"/>
</dbReference>
<reference evidence="7" key="1">
    <citation type="journal article" date="2023" name="Proc. Natl. Acad. Sci. U.S.A.">
        <title>Genomic and structural basis for evolution of tropane alkaloid biosynthesis.</title>
        <authorList>
            <person name="Wanga Y.-J."/>
            <person name="Taina T."/>
            <person name="Yua J.-Y."/>
            <person name="Lia J."/>
            <person name="Xua B."/>
            <person name="Chenc J."/>
            <person name="D'Auriad J.C."/>
            <person name="Huanga J.-P."/>
            <person name="Huanga S.-X."/>
        </authorList>
    </citation>
    <scope>NUCLEOTIDE SEQUENCE [LARGE SCALE GENOMIC DNA]</scope>
    <source>
        <strain evidence="7">cv. KIB-2019</strain>
    </source>
</reference>
<comment type="caution">
    <text evidence="6">The sequence shown here is derived from an EMBL/GenBank/DDBJ whole genome shotgun (WGS) entry which is preliminary data.</text>
</comment>
<dbReference type="InterPro" id="IPR027417">
    <property type="entry name" value="P-loop_NTPase"/>
</dbReference>
<evidence type="ECO:0000256" key="2">
    <source>
        <dbReference type="ARBA" id="ARBA00022806"/>
    </source>
</evidence>
<keyword evidence="2 4" id="KW-0347">Helicase</keyword>
<dbReference type="PROSITE" id="PS00039">
    <property type="entry name" value="DEAD_ATP_HELICASE"/>
    <property type="match status" value="1"/>
</dbReference>
<evidence type="ECO:0000259" key="5">
    <source>
        <dbReference type="PROSITE" id="PS51192"/>
    </source>
</evidence>
<keyword evidence="4" id="KW-0547">Nucleotide-binding</keyword>
<accession>A0A9Q1LI25</accession>
<dbReference type="SMART" id="SM00487">
    <property type="entry name" value="DEXDc"/>
    <property type="match status" value="1"/>
</dbReference>
<keyword evidence="4" id="KW-0067">ATP-binding</keyword>
<evidence type="ECO:0000313" key="7">
    <source>
        <dbReference type="Proteomes" id="UP001152561"/>
    </source>
</evidence>
<evidence type="ECO:0000256" key="1">
    <source>
        <dbReference type="ARBA" id="ARBA00022801"/>
    </source>
</evidence>
<sequence>MLPDDVEILALCKGLILFDFDEIKVYCVFNPITGAHQLIPYPEPTTFRMIGYPGLAVEYSSSNQYKLVTISKPAEKSNLFYKFHILSSERSVLWREIQLTSYTFSDLAVGSPPVYWRDSLHWLRSDGSVLVFDTNREEAILIDRPEFINQFDKILTGRDIWLGVAQGLLNLVCIFGGPNFEGLSEPSLFVAGTAVGGIRQAGFPAPSPIQAQSWPIALLGRDIVAVAKTGSGKTLGFLLPVFILLKRRRSTPQSGPTILVLSPTRELVTQIQDEAEKFGRSSKISCTMNQVNCLYGGAPKGPQIRDLERVDIVATPGRLNDILESGRIRLDQISYLVLDEADRMLDMGFEPQIRKIVKEVPTRRQLLMIMRAAVGGFPTLWTTLFRVQTALSMAFQS</sequence>
<dbReference type="InterPro" id="IPR011545">
    <property type="entry name" value="DEAD/DEAH_box_helicase_dom"/>
</dbReference>
<keyword evidence="1 4" id="KW-0378">Hydrolase</keyword>
<dbReference type="InterPro" id="IPR000629">
    <property type="entry name" value="RNA-helicase_DEAD-box_CS"/>
</dbReference>